<sequence>MGNALLLRRCLAVCSWQWFYPYHYAPFASDLRDLGHLNITFKLRTPFKPFDQLMEVFPAASAHVLSLQHRRLMTDPSSLIIYFYRTDTPESIINMILVESQFIATRSEASA</sequence>
<evidence type="ECO:0000259" key="1">
    <source>
        <dbReference type="Pfam" id="PF17846"/>
    </source>
</evidence>
<comment type="caution">
    <text evidence="2">The sequence shown here is derived from an EMBL/GenBank/DDBJ whole genome shotgun (WGS) entry which is preliminary data.</text>
</comment>
<dbReference type="GO" id="GO:0005634">
    <property type="term" value="C:nucleus"/>
    <property type="evidence" value="ECO:0007669"/>
    <property type="project" value="TreeGrafter"/>
</dbReference>
<dbReference type="Gene3D" id="1.25.40.1050">
    <property type="match status" value="1"/>
</dbReference>
<dbReference type="EMBL" id="CM029053">
    <property type="protein sequence ID" value="KAG2555119.1"/>
    <property type="molecule type" value="Genomic_DNA"/>
</dbReference>
<keyword evidence="3" id="KW-1185">Reference proteome</keyword>
<dbReference type="GO" id="GO:0003723">
    <property type="term" value="F:RNA binding"/>
    <property type="evidence" value="ECO:0007669"/>
    <property type="project" value="TreeGrafter"/>
</dbReference>
<organism evidence="2 3">
    <name type="scientific">Panicum virgatum</name>
    <name type="common">Blackwell switchgrass</name>
    <dbReference type="NCBI Taxonomy" id="38727"/>
    <lineage>
        <taxon>Eukaryota</taxon>
        <taxon>Viridiplantae</taxon>
        <taxon>Streptophyta</taxon>
        <taxon>Embryophyta</taxon>
        <taxon>Tracheophyta</taxon>
        <taxon>Spermatophyta</taxon>
        <taxon>Magnoliopsida</taxon>
        <taxon>Liliopsida</taxon>
        <taxon>Poales</taxon>
        <taxon>Poaceae</taxon>
        <taxon>PACMAD clade</taxon>
        <taxon>Panicoideae</taxon>
        <taxon>Panicodae</taxon>
        <taxon>Paniceae</taxon>
        <taxon>Panicinae</taxon>
        <taxon>Panicum</taxon>
        <taxon>Panicum sect. Hiantes</taxon>
    </lineage>
</organism>
<dbReference type="AlphaFoldDB" id="A0A8T0P330"/>
<name>A0A8T0P330_PANVG</name>
<dbReference type="InterPro" id="IPR027073">
    <property type="entry name" value="5_3_exoribonuclease"/>
</dbReference>
<gene>
    <name evidence="2" type="ORF">PVAP13_9KG547400</name>
</gene>
<dbReference type="PANTHER" id="PTHR12341:SF56">
    <property type="entry name" value="5'-3' EXORIBONUCLEASE"/>
    <property type="match status" value="1"/>
</dbReference>
<evidence type="ECO:0000313" key="3">
    <source>
        <dbReference type="Proteomes" id="UP000823388"/>
    </source>
</evidence>
<protein>
    <recommendedName>
        <fullName evidence="1">Xrn1 helical domain-containing protein</fullName>
    </recommendedName>
</protein>
<proteinExistence type="predicted"/>
<dbReference type="PANTHER" id="PTHR12341">
    <property type="entry name" value="5'-&gt;3' EXORIBONUCLEASE"/>
    <property type="match status" value="1"/>
</dbReference>
<reference evidence="2" key="1">
    <citation type="submission" date="2020-05" db="EMBL/GenBank/DDBJ databases">
        <title>WGS assembly of Panicum virgatum.</title>
        <authorList>
            <person name="Lovell J.T."/>
            <person name="Jenkins J."/>
            <person name="Shu S."/>
            <person name="Juenger T.E."/>
            <person name="Schmutz J."/>
        </authorList>
    </citation>
    <scope>NUCLEOTIDE SEQUENCE</scope>
    <source>
        <strain evidence="2">AP13</strain>
    </source>
</reference>
<dbReference type="GO" id="GO:0004534">
    <property type="term" value="F:5'-3' RNA exonuclease activity"/>
    <property type="evidence" value="ECO:0007669"/>
    <property type="project" value="TreeGrafter"/>
</dbReference>
<feature type="domain" description="Xrn1 helical" evidence="1">
    <location>
        <begin position="13"/>
        <end position="88"/>
    </location>
</feature>
<dbReference type="Pfam" id="PF17846">
    <property type="entry name" value="XRN_M"/>
    <property type="match status" value="1"/>
</dbReference>
<dbReference type="InterPro" id="IPR041412">
    <property type="entry name" value="Xrn1_helical"/>
</dbReference>
<dbReference type="GO" id="GO:0000956">
    <property type="term" value="P:nuclear-transcribed mRNA catabolic process"/>
    <property type="evidence" value="ECO:0007669"/>
    <property type="project" value="TreeGrafter"/>
</dbReference>
<evidence type="ECO:0000313" key="2">
    <source>
        <dbReference type="EMBL" id="KAG2555119.1"/>
    </source>
</evidence>
<accession>A0A8T0P330</accession>
<dbReference type="Proteomes" id="UP000823388">
    <property type="component" value="Chromosome 9K"/>
</dbReference>